<dbReference type="OrthoDB" id="3214694at2"/>
<dbReference type="Proteomes" id="UP000199515">
    <property type="component" value="Unassembled WGS sequence"/>
</dbReference>
<gene>
    <name evidence="1" type="ORF">SAMN05421504_101315</name>
</gene>
<keyword evidence="2" id="KW-1185">Reference proteome</keyword>
<reference evidence="1 2" key="1">
    <citation type="submission" date="2016-10" db="EMBL/GenBank/DDBJ databases">
        <authorList>
            <person name="de Groot N.N."/>
        </authorList>
    </citation>
    <scope>NUCLEOTIDE SEQUENCE [LARGE SCALE GENOMIC DNA]</scope>
    <source>
        <strain evidence="1 2">CPCC 202699</strain>
    </source>
</reference>
<name>A0A1H2SRB4_9PSEU</name>
<accession>A0A1H2SRB4</accession>
<proteinExistence type="predicted"/>
<protein>
    <submittedName>
        <fullName evidence="1">Uncharacterized conserved protein</fullName>
    </submittedName>
</protein>
<dbReference type="EMBL" id="FNON01000001">
    <property type="protein sequence ID" value="SDW34201.1"/>
    <property type="molecule type" value="Genomic_DNA"/>
</dbReference>
<dbReference type="RefSeq" id="WP_091285591.1">
    <property type="nucleotide sequence ID" value="NZ_FNON01000001.1"/>
</dbReference>
<sequence>MTWLIALLVALLVLGGLFLVATANRLDRLHVRLDAGWLALDAALARRAVVARTVASLNGFPGLHALAERAEAAPRAEREFEENDLTLRLAEIDRSTLPASLADELTDAEHRVVIARRMYNDAVRDTLALRRRRKVRYFKLAGTAPHPVYFEIAEPDV</sequence>
<evidence type="ECO:0000313" key="2">
    <source>
        <dbReference type="Proteomes" id="UP000199515"/>
    </source>
</evidence>
<dbReference type="STRING" id="589385.SAMN05421504_101315"/>
<organism evidence="1 2">
    <name type="scientific">Amycolatopsis xylanica</name>
    <dbReference type="NCBI Taxonomy" id="589385"/>
    <lineage>
        <taxon>Bacteria</taxon>
        <taxon>Bacillati</taxon>
        <taxon>Actinomycetota</taxon>
        <taxon>Actinomycetes</taxon>
        <taxon>Pseudonocardiales</taxon>
        <taxon>Pseudonocardiaceae</taxon>
        <taxon>Amycolatopsis</taxon>
    </lineage>
</organism>
<dbReference type="AlphaFoldDB" id="A0A1H2SRB4"/>
<evidence type="ECO:0000313" key="1">
    <source>
        <dbReference type="EMBL" id="SDW34201.1"/>
    </source>
</evidence>